<proteinExistence type="predicted"/>
<keyword evidence="2" id="KW-1185">Reference proteome</keyword>
<evidence type="ECO:0000313" key="1">
    <source>
        <dbReference type="EMBL" id="CAK5064239.1"/>
    </source>
</evidence>
<protein>
    <submittedName>
        <fullName evidence="1">Uncharacterized protein</fullName>
    </submittedName>
</protein>
<gene>
    <name evidence="1" type="ORF">MENTE1834_LOCUS16976</name>
</gene>
<name>A0ACB0YUZ9_MELEN</name>
<dbReference type="EMBL" id="CAVMJV010000019">
    <property type="protein sequence ID" value="CAK5064239.1"/>
    <property type="molecule type" value="Genomic_DNA"/>
</dbReference>
<sequence>MLLQLEQNRHGQGPGALRYSQLLELMMEVIYSSKNSFNMIILLNLLQKNEIKCIWPNALLSQNVKF</sequence>
<evidence type="ECO:0000313" key="2">
    <source>
        <dbReference type="Proteomes" id="UP001497535"/>
    </source>
</evidence>
<reference evidence="1" key="1">
    <citation type="submission" date="2023-11" db="EMBL/GenBank/DDBJ databases">
        <authorList>
            <person name="Poullet M."/>
        </authorList>
    </citation>
    <scope>NUCLEOTIDE SEQUENCE</scope>
    <source>
        <strain evidence="1">E1834</strain>
    </source>
</reference>
<comment type="caution">
    <text evidence="1">The sequence shown here is derived from an EMBL/GenBank/DDBJ whole genome shotgun (WGS) entry which is preliminary data.</text>
</comment>
<dbReference type="Proteomes" id="UP001497535">
    <property type="component" value="Unassembled WGS sequence"/>
</dbReference>
<organism evidence="1 2">
    <name type="scientific">Meloidogyne enterolobii</name>
    <name type="common">Root-knot nematode worm</name>
    <name type="synonym">Meloidogyne mayaguensis</name>
    <dbReference type="NCBI Taxonomy" id="390850"/>
    <lineage>
        <taxon>Eukaryota</taxon>
        <taxon>Metazoa</taxon>
        <taxon>Ecdysozoa</taxon>
        <taxon>Nematoda</taxon>
        <taxon>Chromadorea</taxon>
        <taxon>Rhabditida</taxon>
        <taxon>Tylenchina</taxon>
        <taxon>Tylenchomorpha</taxon>
        <taxon>Tylenchoidea</taxon>
        <taxon>Meloidogynidae</taxon>
        <taxon>Meloidogyninae</taxon>
        <taxon>Meloidogyne</taxon>
    </lineage>
</organism>
<accession>A0ACB0YUZ9</accession>